<feature type="region of interest" description="Disordered" evidence="1">
    <location>
        <begin position="123"/>
        <end position="143"/>
    </location>
</feature>
<proteinExistence type="predicted"/>
<keyword evidence="2" id="KW-1133">Transmembrane helix</keyword>
<gene>
    <name evidence="3" type="ORF">DVH24_009434</name>
</gene>
<name>A0A498IW23_MALDO</name>
<dbReference type="AlphaFoldDB" id="A0A498IW23"/>
<organism evidence="3 4">
    <name type="scientific">Malus domestica</name>
    <name type="common">Apple</name>
    <name type="synonym">Pyrus malus</name>
    <dbReference type="NCBI Taxonomy" id="3750"/>
    <lineage>
        <taxon>Eukaryota</taxon>
        <taxon>Viridiplantae</taxon>
        <taxon>Streptophyta</taxon>
        <taxon>Embryophyta</taxon>
        <taxon>Tracheophyta</taxon>
        <taxon>Spermatophyta</taxon>
        <taxon>Magnoliopsida</taxon>
        <taxon>eudicotyledons</taxon>
        <taxon>Gunneridae</taxon>
        <taxon>Pentapetalae</taxon>
        <taxon>rosids</taxon>
        <taxon>fabids</taxon>
        <taxon>Rosales</taxon>
        <taxon>Rosaceae</taxon>
        <taxon>Amygdaloideae</taxon>
        <taxon>Maleae</taxon>
        <taxon>Malus</taxon>
    </lineage>
</organism>
<evidence type="ECO:0000313" key="4">
    <source>
        <dbReference type="Proteomes" id="UP000290289"/>
    </source>
</evidence>
<protein>
    <submittedName>
        <fullName evidence="3">Uncharacterized protein</fullName>
    </submittedName>
</protein>
<reference evidence="3 4" key="1">
    <citation type="submission" date="2018-10" db="EMBL/GenBank/DDBJ databases">
        <title>A high-quality apple genome assembly.</title>
        <authorList>
            <person name="Hu J."/>
        </authorList>
    </citation>
    <scope>NUCLEOTIDE SEQUENCE [LARGE SCALE GENOMIC DNA]</scope>
    <source>
        <strain evidence="4">cv. HFTH1</strain>
        <tissue evidence="3">Young leaf</tissue>
    </source>
</reference>
<evidence type="ECO:0000256" key="1">
    <source>
        <dbReference type="SAM" id="MobiDB-lite"/>
    </source>
</evidence>
<evidence type="ECO:0000313" key="3">
    <source>
        <dbReference type="EMBL" id="RXH85613.1"/>
    </source>
</evidence>
<accession>A0A498IW23</accession>
<keyword evidence="2" id="KW-0472">Membrane</keyword>
<dbReference type="EMBL" id="RDQH01000336">
    <property type="protein sequence ID" value="RXH85613.1"/>
    <property type="molecule type" value="Genomic_DNA"/>
</dbReference>
<sequence length="143" mass="15557">MHHSDESVLINFSYPILLSLSSPLLFSVLDLGCYYFSGNVPKSVGNLSELVKEGNDLAVAGGRRTGAGSEFGMGIRDRVWGYESFELIPVAESPTDITSLEEVCRRVSAEEGNGWVCGEDGCREEKGGRRREGVERGEGEPLL</sequence>
<keyword evidence="4" id="KW-1185">Reference proteome</keyword>
<keyword evidence="2" id="KW-0812">Transmembrane</keyword>
<feature type="transmembrane region" description="Helical" evidence="2">
    <location>
        <begin position="12"/>
        <end position="36"/>
    </location>
</feature>
<evidence type="ECO:0000256" key="2">
    <source>
        <dbReference type="SAM" id="Phobius"/>
    </source>
</evidence>
<comment type="caution">
    <text evidence="3">The sequence shown here is derived from an EMBL/GenBank/DDBJ whole genome shotgun (WGS) entry which is preliminary data.</text>
</comment>
<dbReference type="Proteomes" id="UP000290289">
    <property type="component" value="Chromosome 10"/>
</dbReference>